<dbReference type="EMBL" id="SKBQ01000142">
    <property type="protein sequence ID" value="TPX17350.1"/>
    <property type="molecule type" value="Genomic_DNA"/>
</dbReference>
<dbReference type="GO" id="GO:0005524">
    <property type="term" value="F:ATP binding"/>
    <property type="evidence" value="ECO:0007669"/>
    <property type="project" value="UniProtKB-KW"/>
</dbReference>
<protein>
    <recommendedName>
        <fullName evidence="13">Isoleucine--tRNA ligase, mitochondrial</fullName>
        <ecNumber evidence="4">6.1.1.5</ecNumber>
    </recommendedName>
    <alternativeName>
        <fullName evidence="11">Isoleucyl-tRNA synthetase</fullName>
    </alternativeName>
</protein>
<dbReference type="FunCoup" id="A0A507BKV5">
    <property type="interactions" value="723"/>
</dbReference>
<dbReference type="InterPro" id="IPR050081">
    <property type="entry name" value="Ile-tRNA_ligase"/>
</dbReference>
<dbReference type="EC" id="6.1.1.5" evidence="4"/>
<keyword evidence="6 14" id="KW-0547">Nucleotide-binding</keyword>
<comment type="similarity">
    <text evidence="2 14">Belongs to the class-I aminoacyl-tRNA synthetase family.</text>
</comment>
<dbReference type="GO" id="GO:0000049">
    <property type="term" value="F:tRNA binding"/>
    <property type="evidence" value="ECO:0007669"/>
    <property type="project" value="InterPro"/>
</dbReference>
<dbReference type="SUPFAM" id="SSF52374">
    <property type="entry name" value="Nucleotidylyl transferase"/>
    <property type="match status" value="1"/>
</dbReference>
<gene>
    <name evidence="18" type="ORF">E0L32_012179</name>
</gene>
<evidence type="ECO:0000256" key="9">
    <source>
        <dbReference type="ARBA" id="ARBA00023002"/>
    </source>
</evidence>
<dbReference type="GO" id="GO:0002161">
    <property type="term" value="F:aminoacyl-tRNA deacylase activity"/>
    <property type="evidence" value="ECO:0007669"/>
    <property type="project" value="InterPro"/>
</dbReference>
<evidence type="ECO:0000313" key="19">
    <source>
        <dbReference type="Proteomes" id="UP000319257"/>
    </source>
</evidence>
<dbReference type="PRINTS" id="PR00069">
    <property type="entry name" value="ALDKETRDTASE"/>
</dbReference>
<dbReference type="PANTHER" id="PTHR42765:SF1">
    <property type="entry name" value="ISOLEUCINE--TRNA LIGASE, MITOCHONDRIAL"/>
    <property type="match status" value="1"/>
</dbReference>
<evidence type="ECO:0000313" key="18">
    <source>
        <dbReference type="EMBL" id="TPX17350.1"/>
    </source>
</evidence>
<dbReference type="FunFam" id="3.20.20.100:FF:000015">
    <property type="entry name" value="Oxidoreductase, aldo/keto reductase family"/>
    <property type="match status" value="1"/>
</dbReference>
<dbReference type="SUPFAM" id="SSF50677">
    <property type="entry name" value="ValRS/IleRS/LeuRS editing domain"/>
    <property type="match status" value="1"/>
</dbReference>
<evidence type="ECO:0000256" key="2">
    <source>
        <dbReference type="ARBA" id="ARBA00005594"/>
    </source>
</evidence>
<evidence type="ECO:0000259" key="15">
    <source>
        <dbReference type="Pfam" id="PF00133"/>
    </source>
</evidence>
<dbReference type="Gene3D" id="3.40.50.620">
    <property type="entry name" value="HUPs"/>
    <property type="match status" value="2"/>
</dbReference>
<keyword evidence="9" id="KW-0560">Oxidoreductase</keyword>
<organism evidence="18 19">
    <name type="scientific">Thyridium curvatum</name>
    <dbReference type="NCBI Taxonomy" id="1093900"/>
    <lineage>
        <taxon>Eukaryota</taxon>
        <taxon>Fungi</taxon>
        <taxon>Dikarya</taxon>
        <taxon>Ascomycota</taxon>
        <taxon>Pezizomycotina</taxon>
        <taxon>Sordariomycetes</taxon>
        <taxon>Sordariomycetidae</taxon>
        <taxon>Thyridiales</taxon>
        <taxon>Thyridiaceae</taxon>
        <taxon>Thyridium</taxon>
    </lineage>
</organism>
<dbReference type="InterPro" id="IPR036812">
    <property type="entry name" value="NAD(P)_OxRdtase_dom_sf"/>
</dbReference>
<dbReference type="SUPFAM" id="SSF47323">
    <property type="entry name" value="Anticodon-binding domain of a subclass of class I aminoacyl-tRNA synthetases"/>
    <property type="match status" value="1"/>
</dbReference>
<dbReference type="InterPro" id="IPR009080">
    <property type="entry name" value="tRNAsynth_Ia_anticodon-bd"/>
</dbReference>
<dbReference type="InterPro" id="IPR002301">
    <property type="entry name" value="Ile-tRNA-ligase"/>
</dbReference>
<dbReference type="InterPro" id="IPR001412">
    <property type="entry name" value="aa-tRNA-synth_I_CS"/>
</dbReference>
<dbReference type="InterPro" id="IPR020471">
    <property type="entry name" value="AKR"/>
</dbReference>
<evidence type="ECO:0000256" key="14">
    <source>
        <dbReference type="RuleBase" id="RU363035"/>
    </source>
</evidence>
<dbReference type="InterPro" id="IPR002300">
    <property type="entry name" value="aa-tRNA-synth_Ia"/>
</dbReference>
<evidence type="ECO:0000256" key="13">
    <source>
        <dbReference type="ARBA" id="ARBA00068280"/>
    </source>
</evidence>
<keyword evidence="8 14" id="KW-0648">Protein biosynthesis</keyword>
<dbReference type="SUPFAM" id="SSF51430">
    <property type="entry name" value="NAD(P)-linked oxidoreductase"/>
    <property type="match status" value="1"/>
</dbReference>
<evidence type="ECO:0000256" key="6">
    <source>
        <dbReference type="ARBA" id="ARBA00022741"/>
    </source>
</evidence>
<dbReference type="PANTHER" id="PTHR42765">
    <property type="entry name" value="SOLEUCYL-TRNA SYNTHETASE"/>
    <property type="match status" value="1"/>
</dbReference>
<dbReference type="InterPro" id="IPR013155">
    <property type="entry name" value="M/V/L/I-tRNA-synth_anticd-bd"/>
</dbReference>
<dbReference type="RefSeq" id="XP_030999061.1">
    <property type="nucleotide sequence ID" value="XM_031134992.1"/>
</dbReference>
<keyword evidence="10 14" id="KW-0030">Aminoacyl-tRNA synthetase</keyword>
<dbReference type="AlphaFoldDB" id="A0A507BKV5"/>
<evidence type="ECO:0000256" key="7">
    <source>
        <dbReference type="ARBA" id="ARBA00022840"/>
    </source>
</evidence>
<dbReference type="STRING" id="1093900.A0A507BKV5"/>
<sequence length="1218" mass="135458">MSKSWASTLRLPKSSFPPRPAPDLRPLYLQRCTDAFYQWQEANRPADDTFILHDGPPYANGSLHVGHGLNKVLKDMIVRVNVQQGRRANYIPGWDCHGLPIELKALGASGGKDMSSVEIRKSARKLASKTVVEQMKAFRSYAVMADWDKRWTTMDLAYEMRQLRLFQKLVQKGLIYRKFKPVYWSPSSRTALAEAELEYNENHISTSAYIAFHITRPETGPLADLGPEYDLSAVIWTTTPWTLPANRSIAVHQELEYMVVGVGSKALIVAKSCLETVQQVCFEDLDVKILIESILGKDLVGLTYRNVLRGSTAPEQPFIHADFVSAESGSGLVHCAPGHGFDDYEVSKAFDIPVAAPVDNEGCFTTEAFPSNPDALLGIPVLEGGSDAVLKLVEDDVLGVHKYKHKYPYDWRTKKPIIIRATAQWFADVASIKEDAVASLQDVRFIPETGSNRLESFVKGRSEWCISRQRAWGVPIPALYDSKGDAVMTEETVAHIIKVIQEKGTDAWWRDDAASPDWIPASLRGKCEYRRGTDTMDVWFDSGSSWTMLDKKRADVYLEGSDQHRGWFQSSLLTRVASLEGQEGIKPSDMSPFKNLITHGFTLDGEGKKMSKSLGNILSPAQVMDGTLLPPVKPKKKKANSPVTYEALGPDALRLWVASSDYRRDIVISESVLKSVHAALIKYRTIIKMLLGSMHQSARTAPLTAIDNIAIIQLKDTMAEVGAAYTNYEFYRGFSSLNRWITNDLSAFYLEALKDRLYCADGGSVLEPIFMGFMRMLAPITPMLVEEAWDHAPAWLKDDPSTIHPLHQLYSAPLIESGRLTYDESKLREAIPVLLSAHGAIKSASELARSDKAMGSSLQCSVVLEVPTEHAELLARHADELEAMFVVSSVEVNAPVPAEAEWKYSETFDVAGTQCTAWVLPPKEAKCPRCWRNQTPESSHARRTQLSNGHTMPQIQLGLYMMSGREASQSVRLALAAGYRGFDSAQMYGNEREAGRAIRDFVASSGGELSRDDVFYTSKLASNSADYDAVRRSIRKSVDACGLGYLDLFLLHSPYGGPQARAESWRAVEDAIEAGEVRSGGVSNYGVKHIEELMASKPRIPPVVNQIEVHPFNTRTDIREACARHGIVVEAYAPLARAMRMRHPKIVELAKKYSCSPAQLLVRWSLQHGLVPLPKSVRQQRIAENADVGGFEISEEDMEAMDGLDEYLVTDWDPTDCP</sequence>
<evidence type="ECO:0000256" key="4">
    <source>
        <dbReference type="ARBA" id="ARBA00013165"/>
    </source>
</evidence>
<dbReference type="InterPro" id="IPR023210">
    <property type="entry name" value="NADP_OxRdtase_dom"/>
</dbReference>
<evidence type="ECO:0000256" key="11">
    <source>
        <dbReference type="ARBA" id="ARBA00032665"/>
    </source>
</evidence>
<dbReference type="Pfam" id="PF00248">
    <property type="entry name" value="Aldo_ket_red"/>
    <property type="match status" value="1"/>
</dbReference>
<evidence type="ECO:0000256" key="3">
    <source>
        <dbReference type="ARBA" id="ARBA00007905"/>
    </source>
</evidence>
<comment type="subcellular location">
    <subcellularLocation>
        <location evidence="1">Mitochondrion</location>
    </subcellularLocation>
</comment>
<dbReference type="GO" id="GO:0004822">
    <property type="term" value="F:isoleucine-tRNA ligase activity"/>
    <property type="evidence" value="ECO:0007669"/>
    <property type="project" value="UniProtKB-EC"/>
</dbReference>
<keyword evidence="19" id="KW-1185">Reference proteome</keyword>
<accession>A0A507BKV5</accession>
<comment type="catalytic activity">
    <reaction evidence="12">
        <text>tRNA(Ile) + L-isoleucine + ATP = L-isoleucyl-tRNA(Ile) + AMP + diphosphate</text>
        <dbReference type="Rhea" id="RHEA:11060"/>
        <dbReference type="Rhea" id="RHEA-COMP:9666"/>
        <dbReference type="Rhea" id="RHEA-COMP:9695"/>
        <dbReference type="ChEBI" id="CHEBI:30616"/>
        <dbReference type="ChEBI" id="CHEBI:33019"/>
        <dbReference type="ChEBI" id="CHEBI:58045"/>
        <dbReference type="ChEBI" id="CHEBI:78442"/>
        <dbReference type="ChEBI" id="CHEBI:78528"/>
        <dbReference type="ChEBI" id="CHEBI:456215"/>
        <dbReference type="EC" id="6.1.1.5"/>
    </reaction>
</comment>
<dbReference type="Gene3D" id="3.90.740.10">
    <property type="entry name" value="Valyl/Leucyl/Isoleucyl-tRNA synthetase, editing domain"/>
    <property type="match status" value="1"/>
</dbReference>
<dbReference type="CDD" id="cd07960">
    <property type="entry name" value="Anticodon_Ia_Ile_BEm"/>
    <property type="match status" value="1"/>
</dbReference>
<proteinExistence type="inferred from homology"/>
<dbReference type="CDD" id="cd19071">
    <property type="entry name" value="AKR_AKR1-5-like"/>
    <property type="match status" value="1"/>
</dbReference>
<evidence type="ECO:0000259" key="17">
    <source>
        <dbReference type="Pfam" id="PF08264"/>
    </source>
</evidence>
<dbReference type="GO" id="GO:0006428">
    <property type="term" value="P:isoleucyl-tRNA aminoacylation"/>
    <property type="evidence" value="ECO:0007669"/>
    <property type="project" value="InterPro"/>
</dbReference>
<feature type="domain" description="Methionyl/Valyl/Leucyl/Isoleucyl-tRNA synthetase anticodon-binding" evidence="17">
    <location>
        <begin position="710"/>
        <end position="850"/>
    </location>
</feature>
<dbReference type="Pfam" id="PF00133">
    <property type="entry name" value="tRNA-synt_1"/>
    <property type="match status" value="1"/>
</dbReference>
<evidence type="ECO:0000256" key="8">
    <source>
        <dbReference type="ARBA" id="ARBA00022917"/>
    </source>
</evidence>
<evidence type="ECO:0000256" key="12">
    <source>
        <dbReference type="ARBA" id="ARBA00048359"/>
    </source>
</evidence>
<dbReference type="Proteomes" id="UP000319257">
    <property type="component" value="Unassembled WGS sequence"/>
</dbReference>
<dbReference type="GO" id="GO:0032543">
    <property type="term" value="P:mitochondrial translation"/>
    <property type="evidence" value="ECO:0007669"/>
    <property type="project" value="TreeGrafter"/>
</dbReference>
<dbReference type="GeneID" id="41979626"/>
<comment type="caution">
    <text evidence="18">The sequence shown here is derived from an EMBL/GenBank/DDBJ whole genome shotgun (WGS) entry which is preliminary data.</text>
</comment>
<dbReference type="GO" id="GO:0016491">
    <property type="term" value="F:oxidoreductase activity"/>
    <property type="evidence" value="ECO:0007669"/>
    <property type="project" value="UniProtKB-KW"/>
</dbReference>
<dbReference type="InterPro" id="IPR014729">
    <property type="entry name" value="Rossmann-like_a/b/a_fold"/>
</dbReference>
<dbReference type="Gene3D" id="1.10.10.830">
    <property type="entry name" value="Ile-tRNA synthetase CP2 domain-like"/>
    <property type="match status" value="1"/>
</dbReference>
<keyword evidence="5 14" id="KW-0436">Ligase</keyword>
<keyword evidence="7 14" id="KW-0067">ATP-binding</keyword>
<feature type="domain" description="NADP-dependent oxidoreductase" evidence="16">
    <location>
        <begin position="962"/>
        <end position="1205"/>
    </location>
</feature>
<dbReference type="Pfam" id="PF08264">
    <property type="entry name" value="Anticodon_1"/>
    <property type="match status" value="1"/>
</dbReference>
<dbReference type="Gene3D" id="3.20.20.100">
    <property type="entry name" value="NADP-dependent oxidoreductase domain"/>
    <property type="match status" value="1"/>
</dbReference>
<dbReference type="InterPro" id="IPR033708">
    <property type="entry name" value="Anticodon_Ile_BEm"/>
</dbReference>
<dbReference type="PROSITE" id="PS00178">
    <property type="entry name" value="AA_TRNA_LIGASE_I"/>
    <property type="match status" value="1"/>
</dbReference>
<dbReference type="OrthoDB" id="10264412at2759"/>
<feature type="domain" description="Aminoacyl-tRNA synthetase class Ia" evidence="15">
    <location>
        <begin position="34"/>
        <end position="668"/>
    </location>
</feature>
<comment type="similarity">
    <text evidence="3">Belongs to the aldo/keto reductase family.</text>
</comment>
<dbReference type="NCBIfam" id="TIGR00392">
    <property type="entry name" value="ileS"/>
    <property type="match status" value="1"/>
</dbReference>
<evidence type="ECO:0000256" key="10">
    <source>
        <dbReference type="ARBA" id="ARBA00023146"/>
    </source>
</evidence>
<evidence type="ECO:0000256" key="5">
    <source>
        <dbReference type="ARBA" id="ARBA00022598"/>
    </source>
</evidence>
<evidence type="ECO:0000259" key="16">
    <source>
        <dbReference type="Pfam" id="PF00248"/>
    </source>
</evidence>
<dbReference type="InterPro" id="IPR009008">
    <property type="entry name" value="Val/Leu/Ile-tRNA-synth_edit"/>
</dbReference>
<name>A0A507BKV5_9PEZI</name>
<dbReference type="GO" id="GO:0005739">
    <property type="term" value="C:mitochondrion"/>
    <property type="evidence" value="ECO:0007669"/>
    <property type="project" value="UniProtKB-SubCell"/>
</dbReference>
<reference evidence="18 19" key="1">
    <citation type="submission" date="2019-06" db="EMBL/GenBank/DDBJ databases">
        <title>Draft genome sequence of the filamentous fungus Phialemoniopsis curvata isolated from diesel fuel.</title>
        <authorList>
            <person name="Varaljay V.A."/>
            <person name="Lyon W.J."/>
            <person name="Crouch A.L."/>
            <person name="Drake C.E."/>
            <person name="Hollomon J.M."/>
            <person name="Nadeau L.J."/>
            <person name="Nunn H.S."/>
            <person name="Stevenson B.S."/>
            <person name="Bojanowski C.L."/>
            <person name="Crookes-Goodson W.J."/>
        </authorList>
    </citation>
    <scope>NUCLEOTIDE SEQUENCE [LARGE SCALE GENOMIC DNA]</scope>
    <source>
        <strain evidence="18 19">D216</strain>
    </source>
</reference>
<dbReference type="InParanoid" id="A0A507BKV5"/>
<evidence type="ECO:0000256" key="1">
    <source>
        <dbReference type="ARBA" id="ARBA00004173"/>
    </source>
</evidence>
<dbReference type="FunFam" id="3.40.50.620:FF:000111">
    <property type="entry name" value="Mitochondrial isoleucyl-tRNA synthetase"/>
    <property type="match status" value="1"/>
</dbReference>
<dbReference type="Gene3D" id="1.10.730.20">
    <property type="match status" value="1"/>
</dbReference>